<dbReference type="Proteomes" id="UP000010880">
    <property type="component" value="Chromosome"/>
</dbReference>
<dbReference type="EMBL" id="CP003359">
    <property type="protein sequence ID" value="AGB41946.1"/>
    <property type="molecule type" value="Genomic_DNA"/>
</dbReference>
<dbReference type="SUPFAM" id="SSF53850">
    <property type="entry name" value="Periplasmic binding protein-like II"/>
    <property type="match status" value="1"/>
</dbReference>
<dbReference type="Gene3D" id="3.40.190.10">
    <property type="entry name" value="Periplasmic binding protein-like II"/>
    <property type="match status" value="1"/>
</dbReference>
<dbReference type="GO" id="GO:0042597">
    <property type="term" value="C:periplasmic space"/>
    <property type="evidence" value="ECO:0007669"/>
    <property type="project" value="InterPro"/>
</dbReference>
<dbReference type="HOGENOM" id="CLU_008673_1_1_9"/>
<dbReference type="InterPro" id="IPR007210">
    <property type="entry name" value="ABC_Gly_betaine_transp_sub-bd"/>
</dbReference>
<organism evidence="3 4">
    <name type="scientific">Halobacteroides halobius (strain ATCC 35273 / DSM 5150 / MD-1)</name>
    <dbReference type="NCBI Taxonomy" id="748449"/>
    <lineage>
        <taxon>Bacteria</taxon>
        <taxon>Bacillati</taxon>
        <taxon>Bacillota</taxon>
        <taxon>Clostridia</taxon>
        <taxon>Halanaerobiales</taxon>
        <taxon>Halobacteroidaceae</taxon>
        <taxon>Halobacteroides</taxon>
    </lineage>
</organism>
<protein>
    <submittedName>
        <fullName evidence="3">ABC-type proline/glycine betaine transport system, periplasmic component</fullName>
    </submittedName>
</protein>
<dbReference type="STRING" id="748449.Halha_2052"/>
<evidence type="ECO:0000313" key="4">
    <source>
        <dbReference type="Proteomes" id="UP000010880"/>
    </source>
</evidence>
<evidence type="ECO:0000313" key="3">
    <source>
        <dbReference type="EMBL" id="AGB41946.1"/>
    </source>
</evidence>
<name>L0KAB2_HALHC</name>
<reference evidence="4" key="1">
    <citation type="submission" date="2012-02" db="EMBL/GenBank/DDBJ databases">
        <title>The complete genome of Halobacteroides halobius DSM 5150.</title>
        <authorList>
            <person name="Lucas S."/>
            <person name="Copeland A."/>
            <person name="Lapidus A."/>
            <person name="Glavina del Rio T."/>
            <person name="Dalin E."/>
            <person name="Tice H."/>
            <person name="Bruce D."/>
            <person name="Goodwin L."/>
            <person name="Pitluck S."/>
            <person name="Peters L."/>
            <person name="Mikhailova N."/>
            <person name="Gu W."/>
            <person name="Kyrpides N."/>
            <person name="Mavromatis K."/>
            <person name="Ivanova N."/>
            <person name="Brettin T."/>
            <person name="Detter J.C."/>
            <person name="Han C."/>
            <person name="Larimer F."/>
            <person name="Land M."/>
            <person name="Hauser L."/>
            <person name="Markowitz V."/>
            <person name="Cheng J.-F."/>
            <person name="Hugenholtz P."/>
            <person name="Woyke T."/>
            <person name="Wu D."/>
            <person name="Tindall B."/>
            <person name="Pomrenke H."/>
            <person name="Brambilla E."/>
            <person name="Klenk H.-P."/>
            <person name="Eisen J.A."/>
        </authorList>
    </citation>
    <scope>NUCLEOTIDE SEQUENCE [LARGE SCALE GENOMIC DNA]</scope>
    <source>
        <strain evidence="4">ATCC 35273 / DSM 5150 / MD-1</strain>
    </source>
</reference>
<sequence length="315" mass="35811">MFKKKSMILVLSLALILTLSVGCAQQKEAQNKTTKKVTFGYVSWPGVTVKTHVAKEVLESLGYKVDIKSIPETVIYKGMENDEIDAFLGNWMPTMKVNFKPYRKKGVIKNIKVNLAEALYQTAVPKYVWEAGVKSMADLHKYAEKFDSRIVGLEPGNSGNLVIKEAIDNNTYKLGNWKLQSGSTAAMLAAVDRATKTKEWIAFNGWKPHWMNIKFDLKYLKDPKGIWGAADKVYTAARPELEKKMPNFYKFLKQFEVSSQMQSQWILEYQKKGRPPEKVATEWIKSNLDIVKEWVAGLKTANGKDALKAIKKEFK</sequence>
<dbReference type="GO" id="GO:0015871">
    <property type="term" value="P:choline transport"/>
    <property type="evidence" value="ECO:0007669"/>
    <property type="project" value="InterPro"/>
</dbReference>
<dbReference type="GO" id="GO:0033265">
    <property type="term" value="F:choline binding"/>
    <property type="evidence" value="ECO:0007669"/>
    <property type="project" value="InterPro"/>
</dbReference>
<accession>L0KAB2</accession>
<keyword evidence="1" id="KW-0732">Signal</keyword>
<dbReference type="GO" id="GO:0022857">
    <property type="term" value="F:transmembrane transporter activity"/>
    <property type="evidence" value="ECO:0007669"/>
    <property type="project" value="InterPro"/>
</dbReference>
<dbReference type="Gene3D" id="3.40.190.100">
    <property type="entry name" value="Glycine betaine-binding periplasmic protein, domain 2"/>
    <property type="match status" value="1"/>
</dbReference>
<dbReference type="KEGG" id="hhl:Halha_2052"/>
<dbReference type="RefSeq" id="WP_015327660.1">
    <property type="nucleotide sequence ID" value="NC_019978.1"/>
</dbReference>
<gene>
    <name evidence="3" type="ordered locus">Halha_2052</name>
</gene>
<dbReference type="GO" id="GO:0043190">
    <property type="term" value="C:ATP-binding cassette (ABC) transporter complex"/>
    <property type="evidence" value="ECO:0007669"/>
    <property type="project" value="InterPro"/>
</dbReference>
<dbReference type="PROSITE" id="PS51257">
    <property type="entry name" value="PROKAR_LIPOPROTEIN"/>
    <property type="match status" value="1"/>
</dbReference>
<feature type="signal peptide" evidence="1">
    <location>
        <begin position="1"/>
        <end position="24"/>
    </location>
</feature>
<dbReference type="CDD" id="cd13640">
    <property type="entry name" value="PBP2_ChoX"/>
    <property type="match status" value="1"/>
</dbReference>
<feature type="chain" id="PRO_5039725008" evidence="1">
    <location>
        <begin position="25"/>
        <end position="315"/>
    </location>
</feature>
<dbReference type="OrthoDB" id="9787902at2"/>
<feature type="domain" description="ABC-type glycine betaine transport system substrate-binding" evidence="2">
    <location>
        <begin position="35"/>
        <end position="285"/>
    </location>
</feature>
<dbReference type="eggNOG" id="COG2113">
    <property type="taxonomic scope" value="Bacteria"/>
</dbReference>
<evidence type="ECO:0000259" key="2">
    <source>
        <dbReference type="Pfam" id="PF04069"/>
    </source>
</evidence>
<proteinExistence type="predicted"/>
<dbReference type="AlphaFoldDB" id="L0KAB2"/>
<dbReference type="PATRIC" id="fig|748449.3.peg.1974"/>
<keyword evidence="4" id="KW-1185">Reference proteome</keyword>
<evidence type="ECO:0000256" key="1">
    <source>
        <dbReference type="SAM" id="SignalP"/>
    </source>
</evidence>
<dbReference type="Pfam" id="PF04069">
    <property type="entry name" value="OpuAC"/>
    <property type="match status" value="1"/>
</dbReference>
<dbReference type="InterPro" id="IPR017783">
    <property type="entry name" value="ABC_choline_sub-bd"/>
</dbReference>